<feature type="region of interest" description="Disordered" evidence="1">
    <location>
        <begin position="203"/>
        <end position="225"/>
    </location>
</feature>
<evidence type="ECO:0000313" key="2">
    <source>
        <dbReference type="EMBL" id="BBO75259.1"/>
    </source>
</evidence>
<sequence>MNRWKVIAGILLIFILGALTGAMGTNTFFKHRIKRFMDPKGPPPPILILQRQMDELTLSQEQQNRIDALFDDMHREFTDLWKKSQPVFKQLFDQYLLRIREVLNPAQQEKLDRTVDRIEKRMERMKPPPPPEKRGGLFDAPRLQKELGLTADQAEKGAAILKDLKKKSDAVHRRFDEEMLLLHDRMDAELKQVWSDGEARLSDVMSRKQMERLRIERGPRPGPRP</sequence>
<dbReference type="Proteomes" id="UP000427769">
    <property type="component" value="Chromosome"/>
</dbReference>
<dbReference type="EMBL" id="AP021875">
    <property type="protein sequence ID" value="BBO75259.1"/>
    <property type="molecule type" value="Genomic_DNA"/>
</dbReference>
<dbReference type="OrthoDB" id="5465165at2"/>
<protein>
    <recommendedName>
        <fullName evidence="4">Periplasmic heavy metal sensor</fullName>
    </recommendedName>
</protein>
<evidence type="ECO:0008006" key="4">
    <source>
        <dbReference type="Google" id="ProtNLM"/>
    </source>
</evidence>
<organism evidence="2 3">
    <name type="scientific">Desulfosarcina widdelii</name>
    <dbReference type="NCBI Taxonomy" id="947919"/>
    <lineage>
        <taxon>Bacteria</taxon>
        <taxon>Pseudomonadati</taxon>
        <taxon>Thermodesulfobacteriota</taxon>
        <taxon>Desulfobacteria</taxon>
        <taxon>Desulfobacterales</taxon>
        <taxon>Desulfosarcinaceae</taxon>
        <taxon>Desulfosarcina</taxon>
    </lineage>
</organism>
<feature type="compositionally biased region" description="Basic and acidic residues" evidence="1">
    <location>
        <begin position="203"/>
        <end position="219"/>
    </location>
</feature>
<evidence type="ECO:0000256" key="1">
    <source>
        <dbReference type="SAM" id="MobiDB-lite"/>
    </source>
</evidence>
<accession>A0A5K7Z4X6</accession>
<reference evidence="2 3" key="1">
    <citation type="submission" date="2019-11" db="EMBL/GenBank/DDBJ databases">
        <title>Comparative genomics of hydrocarbon-degrading Desulfosarcina strains.</title>
        <authorList>
            <person name="Watanabe M."/>
            <person name="Kojima H."/>
            <person name="Fukui M."/>
        </authorList>
    </citation>
    <scope>NUCLEOTIDE SEQUENCE [LARGE SCALE GENOMIC DNA]</scope>
    <source>
        <strain evidence="2 3">PP31</strain>
    </source>
</reference>
<proteinExistence type="predicted"/>
<dbReference type="RefSeq" id="WP_155304200.1">
    <property type="nucleotide sequence ID" value="NZ_AP021875.1"/>
</dbReference>
<dbReference type="AlphaFoldDB" id="A0A5K7Z4X6"/>
<name>A0A5K7Z4X6_9BACT</name>
<dbReference type="KEGG" id="dwd:DSCW_26760"/>
<keyword evidence="3" id="KW-1185">Reference proteome</keyword>
<evidence type="ECO:0000313" key="3">
    <source>
        <dbReference type="Proteomes" id="UP000427769"/>
    </source>
</evidence>
<gene>
    <name evidence="2" type="ORF">DSCW_26760</name>
</gene>